<evidence type="ECO:0000256" key="12">
    <source>
        <dbReference type="SAM" id="MobiDB-lite"/>
    </source>
</evidence>
<keyword evidence="8" id="KW-0539">Nucleus</keyword>
<comment type="subunit">
    <text evidence="3">Associated with the spliceosome.</text>
</comment>
<dbReference type="EMBL" id="BABT02000062">
    <property type="protein sequence ID" value="GAA95688.1"/>
    <property type="molecule type" value="Genomic_DNA"/>
</dbReference>
<dbReference type="eggNOG" id="KOG2047">
    <property type="taxonomic scope" value="Eukaryota"/>
</dbReference>
<dbReference type="FunFam" id="1.25.40.10:FF:000137">
    <property type="entry name" value="Pre-mRNA-splicing factor syf1"/>
    <property type="match status" value="1"/>
</dbReference>
<evidence type="ECO:0000256" key="7">
    <source>
        <dbReference type="ARBA" id="ARBA00023187"/>
    </source>
</evidence>
<dbReference type="GO" id="GO:0071007">
    <property type="term" value="C:U2-type catalytic step 2 spliceosome"/>
    <property type="evidence" value="ECO:0007669"/>
    <property type="project" value="TreeGrafter"/>
</dbReference>
<dbReference type="FunFam" id="1.25.40.10:FF:000023">
    <property type="entry name" value="Pre-mRNA-splicing factor SYF1"/>
    <property type="match status" value="1"/>
</dbReference>
<feature type="domain" description="Pre-mRNA-splicing factor SYF1 central HAT repeats" evidence="13">
    <location>
        <begin position="396"/>
        <end position="554"/>
    </location>
</feature>
<dbReference type="FunFam" id="1.25.40.10:FF:000038">
    <property type="entry name" value="Putative pre-mRNA-splicing factor SYF1"/>
    <property type="match status" value="1"/>
</dbReference>
<dbReference type="GO" id="GO:0000974">
    <property type="term" value="C:Prp19 complex"/>
    <property type="evidence" value="ECO:0007669"/>
    <property type="project" value="TreeGrafter"/>
</dbReference>
<evidence type="ECO:0000256" key="5">
    <source>
        <dbReference type="ARBA" id="ARBA00022728"/>
    </source>
</evidence>
<accession>G7DYM8</accession>
<dbReference type="PANTHER" id="PTHR11246">
    <property type="entry name" value="PRE-MRNA SPLICING FACTOR"/>
    <property type="match status" value="1"/>
</dbReference>
<dbReference type="InterPro" id="IPR056350">
    <property type="entry name" value="HAT_Syf1_central"/>
</dbReference>
<reference evidence="16 17" key="1">
    <citation type="journal article" date="2011" name="J. Gen. Appl. Microbiol.">
        <title>Draft genome sequencing of the enigmatic basidiomycete Mixia osmundae.</title>
        <authorList>
            <person name="Nishida H."/>
            <person name="Nagatsuka Y."/>
            <person name="Sugiyama J."/>
        </authorList>
    </citation>
    <scope>NUCLEOTIDE SEQUENCE [LARGE SCALE GENOMIC DNA]</scope>
    <source>
        <strain evidence="17">CBS 9802 / IAM 14324 / JCM 22182 / KY 12970</strain>
    </source>
</reference>
<keyword evidence="5" id="KW-0747">Spliceosome</keyword>
<dbReference type="FunCoup" id="G7DYM8">
    <property type="interactions" value="690"/>
</dbReference>
<evidence type="ECO:0000256" key="3">
    <source>
        <dbReference type="ARBA" id="ARBA00011524"/>
    </source>
</evidence>
<evidence type="ECO:0000256" key="6">
    <source>
        <dbReference type="ARBA" id="ARBA00022737"/>
    </source>
</evidence>
<evidence type="ECO:0000259" key="15">
    <source>
        <dbReference type="Pfam" id="PF23233"/>
    </source>
</evidence>
<reference evidence="16 17" key="2">
    <citation type="journal article" date="2012" name="Open Biol.">
        <title>Characteristics of nucleosomes and linker DNA regions on the genome of the basidiomycete Mixia osmundae revealed by mono- and dinucleosome mapping.</title>
        <authorList>
            <person name="Nishida H."/>
            <person name="Kondo S."/>
            <person name="Matsumoto T."/>
            <person name="Suzuki Y."/>
            <person name="Yoshikawa H."/>
            <person name="Taylor T.D."/>
            <person name="Sugiyama J."/>
        </authorList>
    </citation>
    <scope>NUCLEOTIDE SEQUENCE [LARGE SCALE GENOMIC DNA]</scope>
    <source>
        <strain evidence="17">CBS 9802 / IAM 14324 / JCM 22182 / KY 12970</strain>
    </source>
</reference>
<dbReference type="Proteomes" id="UP000009131">
    <property type="component" value="Unassembled WGS sequence"/>
</dbReference>
<dbReference type="SUPFAM" id="SSF48452">
    <property type="entry name" value="TPR-like"/>
    <property type="match status" value="3"/>
</dbReference>
<comment type="function">
    <text evidence="9">Involved in pre-mRNA splicing and cell cycle progression.</text>
</comment>
<dbReference type="PANTHER" id="PTHR11246:SF5">
    <property type="entry name" value="PRE-MRNA-SPLICING FACTOR SYF1"/>
    <property type="match status" value="1"/>
</dbReference>
<keyword evidence="6" id="KW-0677">Repeat</keyword>
<evidence type="ECO:0000259" key="14">
    <source>
        <dbReference type="Pfam" id="PF23231"/>
    </source>
</evidence>
<feature type="domain" description="Pre-mRNA-splicing factor Syf1-like N-terminal HAT-repeats" evidence="15">
    <location>
        <begin position="177"/>
        <end position="268"/>
    </location>
</feature>
<evidence type="ECO:0000259" key="13">
    <source>
        <dbReference type="Pfam" id="PF23220"/>
    </source>
</evidence>
<evidence type="ECO:0000256" key="10">
    <source>
        <dbReference type="ARBA" id="ARBA00039472"/>
    </source>
</evidence>
<dbReference type="STRING" id="764103.G7DYM8"/>
<sequence>MDVSALEAVLPLSVPTPNAVSHASLIPAEDLTTEYELARNGQNLHAWQSYIKHVKEQNHRQEMDARGTATKQQESALGKKLATQPGRESYQRIIDVYERALAHFPTSYKLWKAYLDARSAYILGIPAKKLNLAATKKKRDIEAGSILQDLKGLEQDDHDRDVAQLYEGGLNGTIGHIEWRALAACFERALTCNPRMPRLWLNYLNMLRQPLCPAYLSHTHARRTFDRALRTLPGSLHERVWRLYLRWATAIGGETLVKVFRRYLRVDPLPTEHYVSVLLEQGPERSLEAAKLLLSLSRRAAKGQYKSPEVKSSYDLLGQFLEVCVNHADEVGLDEADATAIASTESAGGAARHMLAQGNAAAAEHDTATNGTAMQVDGDQPVNGLAVYDADVDPASVSKLDVEAIVRHDGLAAYKDQAGTLWAGLATYWIRKGDLDHARQIFEEGLATVLTIRDFTQIFDAYAEFSETYISSLMDAIANPPEDEEDVLGPEDEEELDQRMQDFESLMDRRPFLVNEVLIRRNPNDIQEWEKRVALHGTDDSKVDETYRRAIDTINPRKAVGGFHHIFISYAKFFEEGGVAASAADRSESDLASARQVFERAIAVPFRKVDELAEIWCEWAEMEVRNENYDEALRIMQRATALPRRTKVNFHDETLTAQQRLFKSLKLWSFYVDLEESIGSVESTKEVYDKIFELKIANAQIVINFANFLEENSYFEDSFKVYERGVDLFTYPVVFEIWNTYLTKFIRRYGGEKIERARDLFEQALDGCPSKFVKPLYLLYGQLEEEHGLAKRAMSVYERATQAVDAKDRFTMYEVLIAKATANFGMPATRSIYEKALEALPDAETATMCLRFAGLEKKLGEIDRARAIYAHGSQFCDPRVNPEFWSDWNSFEISHGSEDTFREMLRIKRAVQASFNTEASYIAARAANARKGNVQSADATDAVRGAADPMAQLDNAAGQQPAFVPATTTAKPRVDEQSELAQAVPTNADEIALDDDEADEED</sequence>
<evidence type="ECO:0000256" key="1">
    <source>
        <dbReference type="ARBA" id="ARBA00004123"/>
    </source>
</evidence>
<dbReference type="Pfam" id="PF23233">
    <property type="entry name" value="HAT_Syf1_CNRKL1_N"/>
    <property type="match status" value="1"/>
</dbReference>
<proteinExistence type="inferred from homology"/>
<dbReference type="SMART" id="SM00386">
    <property type="entry name" value="HAT"/>
    <property type="match status" value="12"/>
</dbReference>
<dbReference type="Gene3D" id="1.25.40.10">
    <property type="entry name" value="Tetratricopeptide repeat domain"/>
    <property type="match status" value="4"/>
</dbReference>
<dbReference type="InterPro" id="IPR055433">
    <property type="entry name" value="HAT_Syf1-like_N"/>
</dbReference>
<evidence type="ECO:0000256" key="8">
    <source>
        <dbReference type="ARBA" id="ARBA00023242"/>
    </source>
</evidence>
<dbReference type="Pfam" id="PF23231">
    <property type="entry name" value="HAT_Syf1_CNRKL1_C"/>
    <property type="match status" value="1"/>
</dbReference>
<comment type="similarity">
    <text evidence="2">Belongs to the crooked-neck family.</text>
</comment>
<dbReference type="HOGENOM" id="CLU_007736_1_0_1"/>
<comment type="subcellular location">
    <subcellularLocation>
        <location evidence="1">Nucleus</location>
    </subcellularLocation>
</comment>
<keyword evidence="4" id="KW-0507">mRNA processing</keyword>
<comment type="caution">
    <text evidence="16">The sequence shown here is derived from an EMBL/GenBank/DDBJ whole genome shotgun (WGS) entry which is preliminary data.</text>
</comment>
<feature type="region of interest" description="Disordered" evidence="12">
    <location>
        <begin position="969"/>
        <end position="1002"/>
    </location>
</feature>
<evidence type="ECO:0000256" key="11">
    <source>
        <dbReference type="ARBA" id="ARBA00067212"/>
    </source>
</evidence>
<evidence type="ECO:0000313" key="16">
    <source>
        <dbReference type="EMBL" id="GAA95688.1"/>
    </source>
</evidence>
<dbReference type="InterPro" id="IPR045075">
    <property type="entry name" value="Syf1-like"/>
</dbReference>
<keyword evidence="7" id="KW-0508">mRNA splicing</keyword>
<name>G7DYM8_MIXOS</name>
<dbReference type="InterPro" id="IPR011990">
    <property type="entry name" value="TPR-like_helical_dom_sf"/>
</dbReference>
<evidence type="ECO:0000256" key="4">
    <source>
        <dbReference type="ARBA" id="ARBA00022664"/>
    </source>
</evidence>
<dbReference type="AlphaFoldDB" id="G7DYM8"/>
<evidence type="ECO:0000256" key="9">
    <source>
        <dbReference type="ARBA" id="ARBA00037272"/>
    </source>
</evidence>
<organism evidence="16 17">
    <name type="scientific">Mixia osmundae (strain CBS 9802 / IAM 14324 / JCM 22182 / KY 12970)</name>
    <dbReference type="NCBI Taxonomy" id="764103"/>
    <lineage>
        <taxon>Eukaryota</taxon>
        <taxon>Fungi</taxon>
        <taxon>Dikarya</taxon>
        <taxon>Basidiomycota</taxon>
        <taxon>Pucciniomycotina</taxon>
        <taxon>Mixiomycetes</taxon>
        <taxon>Mixiales</taxon>
        <taxon>Mixiaceae</taxon>
        <taxon>Mixia</taxon>
    </lineage>
</organism>
<dbReference type="InterPro" id="IPR055430">
    <property type="entry name" value="HAT_Syf1_CNRKL1_C"/>
</dbReference>
<gene>
    <name evidence="16" type="primary">Mo02345</name>
    <name evidence="16" type="ORF">E5Q_02345</name>
</gene>
<protein>
    <recommendedName>
        <fullName evidence="10">Pre-mRNA-splicing factor SYF1</fullName>
    </recommendedName>
    <alternativeName>
        <fullName evidence="11">Pre-mRNA-splicing factor syf1</fullName>
    </alternativeName>
</protein>
<feature type="domain" description="Pre-mRNA-splicing factor Syf1/CRNKL1-like C-terminal HAT-repeats" evidence="14">
    <location>
        <begin position="556"/>
        <end position="956"/>
    </location>
</feature>
<dbReference type="GO" id="GO:0000349">
    <property type="term" value="P:generation of catalytic spliceosome for first transesterification step"/>
    <property type="evidence" value="ECO:0007669"/>
    <property type="project" value="TreeGrafter"/>
</dbReference>
<dbReference type="InParanoid" id="G7DYM8"/>
<dbReference type="GO" id="GO:0071014">
    <property type="term" value="C:post-mRNA release spliceosomal complex"/>
    <property type="evidence" value="ECO:0007669"/>
    <property type="project" value="TreeGrafter"/>
</dbReference>
<keyword evidence="17" id="KW-1185">Reference proteome</keyword>
<feature type="compositionally biased region" description="Acidic residues" evidence="12">
    <location>
        <begin position="991"/>
        <end position="1002"/>
    </location>
</feature>
<dbReference type="Pfam" id="PF23220">
    <property type="entry name" value="HAT_Syf1_M"/>
    <property type="match status" value="1"/>
</dbReference>
<evidence type="ECO:0000256" key="2">
    <source>
        <dbReference type="ARBA" id="ARBA00008644"/>
    </source>
</evidence>
<evidence type="ECO:0000313" key="17">
    <source>
        <dbReference type="Proteomes" id="UP000009131"/>
    </source>
</evidence>
<dbReference type="OrthoDB" id="10067343at2759"/>
<dbReference type="InterPro" id="IPR003107">
    <property type="entry name" value="HAT"/>
</dbReference>